<sequence length="142" mass="15231">MRGDLLARLRAHPAVIATAGTIPLGQGTRPAVDWLERHSDEATAFPACVLQVIARVGSYDHDGPDGLELPRIRLMSFGTSFDQADALQKVLRTAIEPKTTHGSTRFGPAKLVLERDLPPEDLPGGLTIFRIAGDYVIPAAPA</sequence>
<evidence type="ECO:0008006" key="3">
    <source>
        <dbReference type="Google" id="ProtNLM"/>
    </source>
</evidence>
<accession>A0ABZ2D219</accession>
<dbReference type="RefSeq" id="WP_338445953.1">
    <property type="nucleotide sequence ID" value="NZ_CP144918.1"/>
</dbReference>
<keyword evidence="2" id="KW-1185">Reference proteome</keyword>
<organism evidence="1 2">
    <name type="scientific">Pelagerythrobacter marensis</name>
    <dbReference type="NCBI Taxonomy" id="543877"/>
    <lineage>
        <taxon>Bacteria</taxon>
        <taxon>Pseudomonadati</taxon>
        <taxon>Pseudomonadota</taxon>
        <taxon>Alphaproteobacteria</taxon>
        <taxon>Sphingomonadales</taxon>
        <taxon>Erythrobacteraceae</taxon>
        <taxon>Pelagerythrobacter</taxon>
    </lineage>
</organism>
<reference evidence="1 2" key="1">
    <citation type="submission" date="2024-02" db="EMBL/GenBank/DDBJ databases">
        <title>The whole genome sequence of five bacterial samples isolated from Abu Dhabi Sabkha-shore region.</title>
        <authorList>
            <person name="Sudalaimuthuasari N."/>
            <person name="Sarfraz B."/>
            <person name="Tuyisabe J.D."/>
            <person name="Mugisha Ntwali L.D.M."/>
            <person name="Ali A.I.A.A."/>
            <person name="Almansoori S.Z.A."/>
            <person name="Alajami H.S.A."/>
            <person name="Almeqbaali A.A.S."/>
            <person name="Kundu B."/>
            <person name="Saeed E.E."/>
            <person name="Sukumarinath V."/>
            <person name="Mishra A.K."/>
            <person name="Hazzouri K.M."/>
            <person name="Almaskari R."/>
            <person name="Sharma A.K."/>
            <person name="Amiri K.M.A."/>
        </authorList>
    </citation>
    <scope>NUCLEOTIDE SEQUENCE [LARGE SCALE GENOMIC DNA]</scope>
    <source>
        <strain evidence="2">kcgeb_sd</strain>
    </source>
</reference>
<evidence type="ECO:0000313" key="2">
    <source>
        <dbReference type="Proteomes" id="UP001335183"/>
    </source>
</evidence>
<proteinExistence type="predicted"/>
<gene>
    <name evidence="1" type="ORF">V5F89_12460</name>
</gene>
<dbReference type="EMBL" id="CP144918">
    <property type="protein sequence ID" value="WWA47062.1"/>
    <property type="molecule type" value="Genomic_DNA"/>
</dbReference>
<evidence type="ECO:0000313" key="1">
    <source>
        <dbReference type="EMBL" id="WWA47062.1"/>
    </source>
</evidence>
<dbReference type="Proteomes" id="UP001335183">
    <property type="component" value="Chromosome"/>
</dbReference>
<name>A0ABZ2D219_9SPHN</name>
<protein>
    <recommendedName>
        <fullName evidence="3">Tail terminator</fullName>
    </recommendedName>
</protein>